<accession>A0A9X2XTE5</accession>
<comment type="caution">
    <text evidence="13">The sequence shown here is derived from an EMBL/GenBank/DDBJ whole genome shotgun (WGS) entry which is preliminary data.</text>
</comment>
<dbReference type="HAMAP" id="MF_00097">
    <property type="entry name" value="TMP_synthase"/>
    <property type="match status" value="1"/>
</dbReference>
<dbReference type="PANTHER" id="PTHR20857">
    <property type="entry name" value="THIAMINE-PHOSPHATE PYROPHOSPHORYLASE"/>
    <property type="match status" value="1"/>
</dbReference>
<feature type="binding site" evidence="9">
    <location>
        <begin position="130"/>
        <end position="132"/>
    </location>
    <ligand>
        <name>2-[(2R,5Z)-2-carboxy-4-methylthiazol-5(2H)-ylidene]ethyl phosphate</name>
        <dbReference type="ChEBI" id="CHEBI:62899"/>
    </ligand>
</feature>
<feature type="binding site" evidence="9">
    <location>
        <position position="166"/>
    </location>
    <ligand>
        <name>2-[(2R,5Z)-2-carboxy-4-methylthiazol-5(2H)-ylidene]ethyl phosphate</name>
        <dbReference type="ChEBI" id="CHEBI:62899"/>
    </ligand>
</feature>
<comment type="catalytic activity">
    <reaction evidence="7 9 10">
        <text>2-(2-carboxy-4-methylthiazol-5-yl)ethyl phosphate + 4-amino-2-methyl-5-(diphosphooxymethyl)pyrimidine + 2 H(+) = thiamine phosphate + CO2 + diphosphate</text>
        <dbReference type="Rhea" id="RHEA:47848"/>
        <dbReference type="ChEBI" id="CHEBI:15378"/>
        <dbReference type="ChEBI" id="CHEBI:16526"/>
        <dbReference type="ChEBI" id="CHEBI:33019"/>
        <dbReference type="ChEBI" id="CHEBI:37575"/>
        <dbReference type="ChEBI" id="CHEBI:57841"/>
        <dbReference type="ChEBI" id="CHEBI:62890"/>
        <dbReference type="EC" id="2.5.1.3"/>
    </reaction>
</comment>
<dbReference type="Proteomes" id="UP001155483">
    <property type="component" value="Unassembled WGS sequence"/>
</dbReference>
<dbReference type="EMBL" id="JAOTIF010000001">
    <property type="protein sequence ID" value="MCU7548112.1"/>
    <property type="molecule type" value="Genomic_DNA"/>
</dbReference>
<evidence type="ECO:0000313" key="13">
    <source>
        <dbReference type="EMBL" id="MCU7548112.1"/>
    </source>
</evidence>
<comment type="catalytic activity">
    <reaction evidence="8 9 10">
        <text>2-[(2R,5Z)-2-carboxy-4-methylthiazol-5(2H)-ylidene]ethyl phosphate + 4-amino-2-methyl-5-(diphosphooxymethyl)pyrimidine + 2 H(+) = thiamine phosphate + CO2 + diphosphate</text>
        <dbReference type="Rhea" id="RHEA:47844"/>
        <dbReference type="ChEBI" id="CHEBI:15378"/>
        <dbReference type="ChEBI" id="CHEBI:16526"/>
        <dbReference type="ChEBI" id="CHEBI:33019"/>
        <dbReference type="ChEBI" id="CHEBI:37575"/>
        <dbReference type="ChEBI" id="CHEBI:57841"/>
        <dbReference type="ChEBI" id="CHEBI:62899"/>
        <dbReference type="EC" id="2.5.1.3"/>
    </reaction>
</comment>
<dbReference type="CDD" id="cd00564">
    <property type="entry name" value="TMP_TenI"/>
    <property type="match status" value="1"/>
</dbReference>
<dbReference type="SUPFAM" id="SSF51391">
    <property type="entry name" value="Thiamin phosphate synthase"/>
    <property type="match status" value="1"/>
</dbReference>
<dbReference type="NCBIfam" id="TIGR00693">
    <property type="entry name" value="thiE"/>
    <property type="match status" value="1"/>
</dbReference>
<comment type="similarity">
    <text evidence="9 10">Belongs to the thiamine-phosphate synthase family.</text>
</comment>
<evidence type="ECO:0000256" key="5">
    <source>
        <dbReference type="ARBA" id="ARBA00022977"/>
    </source>
</evidence>
<dbReference type="GO" id="GO:0004789">
    <property type="term" value="F:thiamine-phosphate diphosphorylase activity"/>
    <property type="evidence" value="ECO:0007669"/>
    <property type="project" value="UniProtKB-UniRule"/>
</dbReference>
<keyword evidence="14" id="KW-1185">Reference proteome</keyword>
<dbReference type="InterPro" id="IPR034291">
    <property type="entry name" value="TMP_synthase"/>
</dbReference>
<dbReference type="EC" id="2.5.1.3" evidence="9"/>
<keyword evidence="5 9" id="KW-0784">Thiamine biosynthesis</keyword>
<comment type="cofactor">
    <cofactor evidence="9">
        <name>Mg(2+)</name>
        <dbReference type="ChEBI" id="CHEBI:18420"/>
    </cofactor>
    <text evidence="9">Binds 1 Mg(2+) ion per subunit.</text>
</comment>
<evidence type="ECO:0000259" key="12">
    <source>
        <dbReference type="Pfam" id="PF02581"/>
    </source>
</evidence>
<dbReference type="NCBIfam" id="NF000736">
    <property type="entry name" value="PRK00043.2-3"/>
    <property type="match status" value="1"/>
</dbReference>
<organism evidence="13 14">
    <name type="scientific">Paraflavisolibacter caeni</name>
    <dbReference type="NCBI Taxonomy" id="2982496"/>
    <lineage>
        <taxon>Bacteria</taxon>
        <taxon>Pseudomonadati</taxon>
        <taxon>Bacteroidota</taxon>
        <taxon>Chitinophagia</taxon>
        <taxon>Chitinophagales</taxon>
        <taxon>Chitinophagaceae</taxon>
        <taxon>Paraflavisolibacter</taxon>
    </lineage>
</organism>
<dbReference type="GO" id="GO:0000287">
    <property type="term" value="F:magnesium ion binding"/>
    <property type="evidence" value="ECO:0007669"/>
    <property type="project" value="UniProtKB-UniRule"/>
</dbReference>
<evidence type="ECO:0000256" key="10">
    <source>
        <dbReference type="RuleBase" id="RU003826"/>
    </source>
</evidence>
<keyword evidence="2 9" id="KW-0808">Transferase</keyword>
<feature type="binding site" evidence="9">
    <location>
        <position position="133"/>
    </location>
    <ligand>
        <name>4-amino-2-methyl-5-(diphosphooxymethyl)pyrimidine</name>
        <dbReference type="ChEBI" id="CHEBI:57841"/>
    </ligand>
</feature>
<feature type="binding site" evidence="9">
    <location>
        <position position="65"/>
    </location>
    <ligand>
        <name>4-amino-2-methyl-5-(diphosphooxymethyl)pyrimidine</name>
        <dbReference type="ChEBI" id="CHEBI:57841"/>
    </ligand>
</feature>
<feature type="binding site" evidence="9">
    <location>
        <position position="85"/>
    </location>
    <ligand>
        <name>Mg(2+)</name>
        <dbReference type="ChEBI" id="CHEBI:18420"/>
    </ligand>
</feature>
<feature type="binding site" evidence="9">
    <location>
        <begin position="33"/>
        <end position="37"/>
    </location>
    <ligand>
        <name>4-amino-2-methyl-5-(diphosphooxymethyl)pyrimidine</name>
        <dbReference type="ChEBI" id="CHEBI:57841"/>
    </ligand>
</feature>
<dbReference type="InterPro" id="IPR036206">
    <property type="entry name" value="ThiamineP_synth_sf"/>
</dbReference>
<evidence type="ECO:0000256" key="3">
    <source>
        <dbReference type="ARBA" id="ARBA00022723"/>
    </source>
</evidence>
<sequence>MFSKLQYISQGNTANEQIKNIQEALDGGCTWIQLRFKKAQPSELLKVAAIARKLCYDLEATFIVNDHADIAKAVHADGVHLGLQDMPVAEAKKIVGDQMIIGGTANTFEDVLQRYREGCHYVGVGPFRFTKTKEKLSPVLGLPGYEILINKMNAEGISIPLYAIGGILPEDVESIMQTGLYGIAISGAITHHDHKKQIVQQLNSSLYAKAYNR</sequence>
<comment type="caution">
    <text evidence="9">Lacks conserved residue(s) required for the propagation of feature annotation.</text>
</comment>
<dbReference type="InterPro" id="IPR022998">
    <property type="entry name" value="ThiamineP_synth_TenI"/>
</dbReference>
<feature type="domain" description="Thiamine phosphate synthase/TenI" evidence="12">
    <location>
        <begin position="13"/>
        <end position="189"/>
    </location>
</feature>
<comment type="pathway">
    <text evidence="1 9 11">Cofactor biosynthesis; thiamine diphosphate biosynthesis; thiamine phosphate from 4-amino-2-methyl-5-diphosphomethylpyrimidine and 4-methyl-5-(2-phosphoethyl)-thiazole: step 1/1.</text>
</comment>
<feature type="binding site" evidence="9">
    <location>
        <position position="66"/>
    </location>
    <ligand>
        <name>Mg(2+)</name>
        <dbReference type="ChEBI" id="CHEBI:18420"/>
    </ligand>
</feature>
<evidence type="ECO:0000256" key="8">
    <source>
        <dbReference type="ARBA" id="ARBA00047883"/>
    </source>
</evidence>
<evidence type="ECO:0000256" key="11">
    <source>
        <dbReference type="RuleBase" id="RU004253"/>
    </source>
</evidence>
<name>A0A9X2XTE5_9BACT</name>
<evidence type="ECO:0000256" key="1">
    <source>
        <dbReference type="ARBA" id="ARBA00005165"/>
    </source>
</evidence>
<dbReference type="Gene3D" id="3.20.20.70">
    <property type="entry name" value="Aldolase class I"/>
    <property type="match status" value="1"/>
</dbReference>
<reference evidence="13" key="1">
    <citation type="submission" date="2022-09" db="EMBL/GenBank/DDBJ databases">
        <authorList>
            <person name="Yuan C."/>
            <person name="Ke Z."/>
        </authorList>
    </citation>
    <scope>NUCLEOTIDE SEQUENCE</scope>
    <source>
        <strain evidence="13">LB-8</strain>
    </source>
</reference>
<evidence type="ECO:0000256" key="6">
    <source>
        <dbReference type="ARBA" id="ARBA00047334"/>
    </source>
</evidence>
<dbReference type="RefSeq" id="WP_279295556.1">
    <property type="nucleotide sequence ID" value="NZ_JAOTIF010000001.1"/>
</dbReference>
<comment type="catalytic activity">
    <reaction evidence="6 9 10">
        <text>4-methyl-5-(2-phosphooxyethyl)-thiazole + 4-amino-2-methyl-5-(diphosphooxymethyl)pyrimidine + H(+) = thiamine phosphate + diphosphate</text>
        <dbReference type="Rhea" id="RHEA:22328"/>
        <dbReference type="ChEBI" id="CHEBI:15378"/>
        <dbReference type="ChEBI" id="CHEBI:33019"/>
        <dbReference type="ChEBI" id="CHEBI:37575"/>
        <dbReference type="ChEBI" id="CHEBI:57841"/>
        <dbReference type="ChEBI" id="CHEBI:58296"/>
        <dbReference type="EC" id="2.5.1.3"/>
    </reaction>
</comment>
<dbReference type="Pfam" id="PF02581">
    <property type="entry name" value="TMP-TENI"/>
    <property type="match status" value="1"/>
</dbReference>
<evidence type="ECO:0000256" key="7">
    <source>
        <dbReference type="ARBA" id="ARBA00047851"/>
    </source>
</evidence>
<evidence type="ECO:0000313" key="14">
    <source>
        <dbReference type="Proteomes" id="UP001155483"/>
    </source>
</evidence>
<keyword evidence="4 9" id="KW-0460">Magnesium</keyword>
<gene>
    <name evidence="9" type="primary">thiE</name>
    <name evidence="13" type="ORF">OCK74_03250</name>
</gene>
<evidence type="ECO:0000256" key="4">
    <source>
        <dbReference type="ARBA" id="ARBA00022842"/>
    </source>
</evidence>
<evidence type="ECO:0000256" key="9">
    <source>
        <dbReference type="HAMAP-Rule" id="MF_00097"/>
    </source>
</evidence>
<keyword evidence="3 9" id="KW-0479">Metal-binding</keyword>
<dbReference type="GO" id="GO:0009228">
    <property type="term" value="P:thiamine biosynthetic process"/>
    <property type="evidence" value="ECO:0007669"/>
    <property type="project" value="UniProtKB-KW"/>
</dbReference>
<dbReference type="InterPro" id="IPR013785">
    <property type="entry name" value="Aldolase_TIM"/>
</dbReference>
<comment type="function">
    <text evidence="9">Condenses 4-methyl-5-(beta-hydroxyethyl)thiazole monophosphate (THZ-P) and 2-methyl-4-amino-5-hydroxymethyl pyrimidine pyrophosphate (HMP-PP) to form thiamine monophosphate (TMP).</text>
</comment>
<protein>
    <recommendedName>
        <fullName evidence="9">Thiamine-phosphate synthase</fullName>
        <shortName evidence="9">TP synthase</shortName>
        <shortName evidence="9">TPS</shortName>
        <ecNumber evidence="9">2.5.1.3</ecNumber>
    </recommendedName>
    <alternativeName>
        <fullName evidence="9">Thiamine-phosphate pyrophosphorylase</fullName>
        <shortName evidence="9">TMP pyrophosphorylase</shortName>
        <shortName evidence="9">TMP-PPase</shortName>
    </alternativeName>
</protein>
<dbReference type="AlphaFoldDB" id="A0A9X2XTE5"/>
<dbReference type="PANTHER" id="PTHR20857:SF15">
    <property type="entry name" value="THIAMINE-PHOSPHATE SYNTHASE"/>
    <property type="match status" value="1"/>
</dbReference>
<evidence type="ECO:0000256" key="2">
    <source>
        <dbReference type="ARBA" id="ARBA00022679"/>
    </source>
</evidence>
<reference evidence="13" key="2">
    <citation type="submission" date="2023-04" db="EMBL/GenBank/DDBJ databases">
        <title>Paracnuella aquatica gen. nov., sp. nov., a member of the family Chitinophagaceae isolated from a hot spring.</title>
        <authorList>
            <person name="Wang C."/>
        </authorList>
    </citation>
    <scope>NUCLEOTIDE SEQUENCE</scope>
    <source>
        <strain evidence="13">LB-8</strain>
    </source>
</reference>
<proteinExistence type="inferred from homology"/>
<feature type="binding site" evidence="9">
    <location>
        <position position="104"/>
    </location>
    <ligand>
        <name>4-amino-2-methyl-5-(diphosphooxymethyl)pyrimidine</name>
        <dbReference type="ChEBI" id="CHEBI:57841"/>
    </ligand>
</feature>
<dbReference type="GO" id="GO:0005737">
    <property type="term" value="C:cytoplasm"/>
    <property type="evidence" value="ECO:0007669"/>
    <property type="project" value="TreeGrafter"/>
</dbReference>
<dbReference type="GO" id="GO:0009229">
    <property type="term" value="P:thiamine diphosphate biosynthetic process"/>
    <property type="evidence" value="ECO:0007669"/>
    <property type="project" value="UniProtKB-UniRule"/>
</dbReference>